<organism evidence="1">
    <name type="scientific">Arundo donax</name>
    <name type="common">Giant reed</name>
    <name type="synonym">Donax arundinaceus</name>
    <dbReference type="NCBI Taxonomy" id="35708"/>
    <lineage>
        <taxon>Eukaryota</taxon>
        <taxon>Viridiplantae</taxon>
        <taxon>Streptophyta</taxon>
        <taxon>Embryophyta</taxon>
        <taxon>Tracheophyta</taxon>
        <taxon>Spermatophyta</taxon>
        <taxon>Magnoliopsida</taxon>
        <taxon>Liliopsida</taxon>
        <taxon>Poales</taxon>
        <taxon>Poaceae</taxon>
        <taxon>PACMAD clade</taxon>
        <taxon>Arundinoideae</taxon>
        <taxon>Arundineae</taxon>
        <taxon>Arundo</taxon>
    </lineage>
</organism>
<protein>
    <submittedName>
        <fullName evidence="1">Uncharacterized protein</fullName>
    </submittedName>
</protein>
<reference evidence="1" key="2">
    <citation type="journal article" date="2015" name="Data Brief">
        <title>Shoot transcriptome of the giant reed, Arundo donax.</title>
        <authorList>
            <person name="Barrero R.A."/>
            <person name="Guerrero F.D."/>
            <person name="Moolhuijzen P."/>
            <person name="Goolsby J.A."/>
            <person name="Tidwell J."/>
            <person name="Bellgard S.E."/>
            <person name="Bellgard M.I."/>
        </authorList>
    </citation>
    <scope>NUCLEOTIDE SEQUENCE</scope>
    <source>
        <tissue evidence="1">Shoot tissue taken approximately 20 cm above the soil surface</tissue>
    </source>
</reference>
<accession>A0A0A9D437</accession>
<proteinExistence type="predicted"/>
<dbReference type="AlphaFoldDB" id="A0A0A9D437"/>
<evidence type="ECO:0000313" key="1">
    <source>
        <dbReference type="EMBL" id="JAD80415.1"/>
    </source>
</evidence>
<sequence length="42" mass="4988">MFILAVHFQFVSKIWKEIRTGRQKIPVVTRHLIFKSDVSFSP</sequence>
<reference evidence="1" key="1">
    <citation type="submission" date="2014-09" db="EMBL/GenBank/DDBJ databases">
        <authorList>
            <person name="Magalhaes I.L.F."/>
            <person name="Oliveira U."/>
            <person name="Santos F.R."/>
            <person name="Vidigal T.H.D.A."/>
            <person name="Brescovit A.D."/>
            <person name="Santos A.J."/>
        </authorList>
    </citation>
    <scope>NUCLEOTIDE SEQUENCE</scope>
    <source>
        <tissue evidence="1">Shoot tissue taken approximately 20 cm above the soil surface</tissue>
    </source>
</reference>
<dbReference type="EMBL" id="GBRH01217480">
    <property type="protein sequence ID" value="JAD80415.1"/>
    <property type="molecule type" value="Transcribed_RNA"/>
</dbReference>
<name>A0A0A9D437_ARUDO</name>